<protein>
    <submittedName>
        <fullName evidence="2">Uma2 family endonuclease</fullName>
    </submittedName>
</protein>
<dbReference type="RefSeq" id="WP_353928893.1">
    <property type="nucleotide sequence ID" value="NZ_CP150886.1"/>
</dbReference>
<feature type="domain" description="Putative restriction endonuclease" evidence="1">
    <location>
        <begin position="12"/>
        <end position="119"/>
    </location>
</feature>
<dbReference type="CDD" id="cd06260">
    <property type="entry name" value="DUF820-like"/>
    <property type="match status" value="1"/>
</dbReference>
<accession>A0ABZ2ULD9</accession>
<gene>
    <name evidence="2" type="ORF">WJM97_11165</name>
</gene>
<dbReference type="PANTHER" id="PTHR34107">
    <property type="entry name" value="SLL0198 PROTEIN-RELATED"/>
    <property type="match status" value="1"/>
</dbReference>
<keyword evidence="2" id="KW-0540">Nuclease</keyword>
<dbReference type="Gene3D" id="3.90.1570.10">
    <property type="entry name" value="tt1808, chain A"/>
    <property type="match status" value="1"/>
</dbReference>
<dbReference type="PANTHER" id="PTHR34107:SF2">
    <property type="entry name" value="SLL0888 PROTEIN"/>
    <property type="match status" value="1"/>
</dbReference>
<feature type="domain" description="Putative restriction endonuclease" evidence="1">
    <location>
        <begin position="136"/>
        <end position="214"/>
    </location>
</feature>
<evidence type="ECO:0000313" key="2">
    <source>
        <dbReference type="EMBL" id="WZB85976.1"/>
    </source>
</evidence>
<dbReference type="Proteomes" id="UP001483337">
    <property type="component" value="Chromosome"/>
</dbReference>
<organism evidence="2 3">
    <name type="scientific">Okeanomitos corallinicola TIOX110</name>
    <dbReference type="NCBI Taxonomy" id="3133117"/>
    <lineage>
        <taxon>Bacteria</taxon>
        <taxon>Bacillati</taxon>
        <taxon>Cyanobacteriota</taxon>
        <taxon>Cyanophyceae</taxon>
        <taxon>Nostocales</taxon>
        <taxon>Aphanizomenonaceae</taxon>
        <taxon>Okeanomitos</taxon>
    </lineage>
</organism>
<keyword evidence="3" id="KW-1185">Reference proteome</keyword>
<proteinExistence type="predicted"/>
<dbReference type="InterPro" id="IPR008538">
    <property type="entry name" value="Uma2"/>
</dbReference>
<keyword evidence="2" id="KW-0378">Hydrolase</keyword>
<dbReference type="Pfam" id="PF05685">
    <property type="entry name" value="Uma2"/>
    <property type="match status" value="2"/>
</dbReference>
<reference evidence="2 3" key="1">
    <citation type="submission" date="2024-04" db="EMBL/GenBank/DDBJ databases">
        <title>Okeanomitos corallinicola gen. &amp; sp. nov. (Nostocales, Cyanobacteria), a new toxic marine heterocyst-forming cyanobacterium from a coral reef.</title>
        <authorList>
            <person name="Li H."/>
            <person name="Li R."/>
            <person name="Kang J."/>
            <person name="Hii K.S."/>
            <person name="Mohamed H.F."/>
            <person name="Xu X."/>
            <person name="Luo Z."/>
        </authorList>
    </citation>
    <scope>NUCLEOTIDE SEQUENCE [LARGE SCALE GENOMIC DNA]</scope>
    <source>
        <strain evidence="2 3">TIOX110</strain>
    </source>
</reference>
<dbReference type="GO" id="GO:0004519">
    <property type="term" value="F:endonuclease activity"/>
    <property type="evidence" value="ECO:0007669"/>
    <property type="project" value="UniProtKB-KW"/>
</dbReference>
<keyword evidence="2" id="KW-0255">Endonuclease</keyword>
<evidence type="ECO:0000313" key="3">
    <source>
        <dbReference type="Proteomes" id="UP001483337"/>
    </source>
</evidence>
<dbReference type="InterPro" id="IPR012296">
    <property type="entry name" value="Nuclease_put_TT1808"/>
</dbReference>
<name>A0ABZ2ULD9_9CYAN</name>
<dbReference type="EMBL" id="CP150886">
    <property type="protein sequence ID" value="WZB85976.1"/>
    <property type="molecule type" value="Genomic_DNA"/>
</dbReference>
<dbReference type="InterPro" id="IPR011335">
    <property type="entry name" value="Restrct_endonuc-II-like"/>
</dbReference>
<dbReference type="SUPFAM" id="SSF52980">
    <property type="entry name" value="Restriction endonuclease-like"/>
    <property type="match status" value="1"/>
</dbReference>
<evidence type="ECO:0000259" key="1">
    <source>
        <dbReference type="Pfam" id="PF05685"/>
    </source>
</evidence>
<sequence length="220" mass="24872">MTYSPPKLLTFEQFLVEYGDNPRYELIDGELRDMEPTGPHEEVAGNIAGRIYTEILLGNFNWLIPKTCLIKPPAAQATALRPDIIVLDKATLSQEPLWQKEPIICNGNTIKLVAEVVSQCVARVLRVEATDEPVRVSSNWQDDYARKVEEYAFLEIPEYWIVDFRGLGGLQFIGSPKQPTFTVCQLVNGVYQQQKYHLGDTIVSGLFPNLQLKLDDVMPC</sequence>